<dbReference type="EMBL" id="GGEC01059475">
    <property type="protein sequence ID" value="MBX39959.1"/>
    <property type="molecule type" value="Transcribed_RNA"/>
</dbReference>
<evidence type="ECO:0000313" key="1">
    <source>
        <dbReference type="EMBL" id="MBX39959.1"/>
    </source>
</evidence>
<organism evidence="1">
    <name type="scientific">Rhizophora mucronata</name>
    <name type="common">Asiatic mangrove</name>
    <dbReference type="NCBI Taxonomy" id="61149"/>
    <lineage>
        <taxon>Eukaryota</taxon>
        <taxon>Viridiplantae</taxon>
        <taxon>Streptophyta</taxon>
        <taxon>Embryophyta</taxon>
        <taxon>Tracheophyta</taxon>
        <taxon>Spermatophyta</taxon>
        <taxon>Magnoliopsida</taxon>
        <taxon>eudicotyledons</taxon>
        <taxon>Gunneridae</taxon>
        <taxon>Pentapetalae</taxon>
        <taxon>rosids</taxon>
        <taxon>fabids</taxon>
        <taxon>Malpighiales</taxon>
        <taxon>Rhizophoraceae</taxon>
        <taxon>Rhizophora</taxon>
    </lineage>
</organism>
<dbReference type="AlphaFoldDB" id="A0A2P2NBW4"/>
<protein>
    <submittedName>
        <fullName evidence="1">Uncharacterized protein</fullName>
    </submittedName>
</protein>
<proteinExistence type="predicted"/>
<sequence>MTKKEKKERKQMEMRPSFEMHFLFLLQSFQHRHLFYSNFNSNG</sequence>
<name>A0A2P2NBW4_RHIMU</name>
<accession>A0A2P2NBW4</accession>
<reference evidence="1" key="1">
    <citation type="submission" date="2018-02" db="EMBL/GenBank/DDBJ databases">
        <title>Rhizophora mucronata_Transcriptome.</title>
        <authorList>
            <person name="Meera S.P."/>
            <person name="Sreeshan A."/>
            <person name="Augustine A."/>
        </authorList>
    </citation>
    <scope>NUCLEOTIDE SEQUENCE</scope>
    <source>
        <tissue evidence="1">Leaf</tissue>
    </source>
</reference>